<feature type="domain" description="C2H2-type" evidence="3">
    <location>
        <begin position="239"/>
        <end position="266"/>
    </location>
</feature>
<evidence type="ECO:0000259" key="3">
    <source>
        <dbReference type="PROSITE" id="PS50157"/>
    </source>
</evidence>
<dbReference type="GO" id="GO:0006355">
    <property type="term" value="P:regulation of DNA-templated transcription"/>
    <property type="evidence" value="ECO:0007669"/>
    <property type="project" value="InterPro"/>
</dbReference>
<dbReference type="InterPro" id="IPR036236">
    <property type="entry name" value="Znf_C2H2_sf"/>
</dbReference>
<dbReference type="Proteomes" id="UP001157006">
    <property type="component" value="Chromosome 5"/>
</dbReference>
<name>A0AAV1APY7_VICFA</name>
<reference evidence="4 5" key="1">
    <citation type="submission" date="2023-01" db="EMBL/GenBank/DDBJ databases">
        <authorList>
            <person name="Kreplak J."/>
        </authorList>
    </citation>
    <scope>NUCLEOTIDE SEQUENCE [LARGE SCALE GENOMIC DNA]</scope>
</reference>
<dbReference type="InterPro" id="IPR013087">
    <property type="entry name" value="Znf_C2H2_type"/>
</dbReference>
<keyword evidence="1" id="KW-0863">Zinc-finger</keyword>
<dbReference type="SMART" id="SM00355">
    <property type="entry name" value="ZnF_C2H2"/>
    <property type="match status" value="3"/>
</dbReference>
<dbReference type="AlphaFoldDB" id="A0AAV1APY7"/>
<keyword evidence="1" id="KW-0479">Metal-binding</keyword>
<accession>A0AAV1APY7</accession>
<evidence type="ECO:0000313" key="5">
    <source>
        <dbReference type="Proteomes" id="UP001157006"/>
    </source>
</evidence>
<evidence type="ECO:0000256" key="2">
    <source>
        <dbReference type="SAM" id="MobiDB-lite"/>
    </source>
</evidence>
<feature type="domain" description="C2H2-type" evidence="3">
    <location>
        <begin position="285"/>
        <end position="312"/>
    </location>
</feature>
<dbReference type="SUPFAM" id="SSF57667">
    <property type="entry name" value="beta-beta-alpha zinc fingers"/>
    <property type="match status" value="2"/>
</dbReference>
<keyword evidence="1" id="KW-0862">Zinc</keyword>
<feature type="region of interest" description="Disordered" evidence="2">
    <location>
        <begin position="183"/>
        <end position="229"/>
    </location>
</feature>
<gene>
    <name evidence="4" type="ORF">VFH_V031920</name>
</gene>
<feature type="domain" description="C2H2-type" evidence="3">
    <location>
        <begin position="4"/>
        <end position="26"/>
    </location>
</feature>
<dbReference type="PANTHER" id="PTHR46326:SF2">
    <property type="entry name" value="ZINC FINGER PROTEIN ZAT1-RELATED"/>
    <property type="match status" value="1"/>
</dbReference>
<feature type="compositionally biased region" description="Acidic residues" evidence="2">
    <location>
        <begin position="185"/>
        <end position="209"/>
    </location>
</feature>
<evidence type="ECO:0000313" key="4">
    <source>
        <dbReference type="EMBL" id="CAI8612386.1"/>
    </source>
</evidence>
<dbReference type="PROSITE" id="PS00028">
    <property type="entry name" value="ZINC_FINGER_C2H2_1"/>
    <property type="match status" value="3"/>
</dbReference>
<proteinExistence type="predicted"/>
<sequence>MDKYKCKLCNRSFNNGRALGGHMRSHMMNLLVTKQEDSSRMIQLSFEGESASSSSSSSDDDDEKGLSYGLRENPKRSIRLVDQEFSFPPVDTSSVILQDIESESESSKNNPTRKRSKRVWKIRHFDQKYYDESSTKKVKFFNKNDSSSIVDHEPGSSVSDTTEEDVAFCLMKLSRDKWDRQNEQLVEEEIYDDEDDEDEDDSEEEDEKEEIDRSLEESDESQELIKASKSNNKVRKGKYKCETCNKVFKSYQALGGHRASHKKIKTNITLEEPSPEFNIVEKKVHECPVCFRVFNSGQALGGHKRTHVMHGSTTSTIIPIFSTKKVGKSVIDLNLPAPIDDDEVSQIENSAVSDAEFVKTH</sequence>
<dbReference type="Gene3D" id="3.30.160.60">
    <property type="entry name" value="Classic Zinc Finger"/>
    <property type="match status" value="2"/>
</dbReference>
<evidence type="ECO:0000256" key="1">
    <source>
        <dbReference type="PROSITE-ProRule" id="PRU00042"/>
    </source>
</evidence>
<dbReference type="EMBL" id="OX451740">
    <property type="protein sequence ID" value="CAI8612386.1"/>
    <property type="molecule type" value="Genomic_DNA"/>
</dbReference>
<dbReference type="GO" id="GO:0008270">
    <property type="term" value="F:zinc ion binding"/>
    <property type="evidence" value="ECO:0007669"/>
    <property type="project" value="UniProtKB-KW"/>
</dbReference>
<organism evidence="4 5">
    <name type="scientific">Vicia faba</name>
    <name type="common">Broad bean</name>
    <name type="synonym">Faba vulgaris</name>
    <dbReference type="NCBI Taxonomy" id="3906"/>
    <lineage>
        <taxon>Eukaryota</taxon>
        <taxon>Viridiplantae</taxon>
        <taxon>Streptophyta</taxon>
        <taxon>Embryophyta</taxon>
        <taxon>Tracheophyta</taxon>
        <taxon>Spermatophyta</taxon>
        <taxon>Magnoliopsida</taxon>
        <taxon>eudicotyledons</taxon>
        <taxon>Gunneridae</taxon>
        <taxon>Pentapetalae</taxon>
        <taxon>rosids</taxon>
        <taxon>fabids</taxon>
        <taxon>Fabales</taxon>
        <taxon>Fabaceae</taxon>
        <taxon>Papilionoideae</taxon>
        <taxon>50 kb inversion clade</taxon>
        <taxon>NPAAA clade</taxon>
        <taxon>Hologalegina</taxon>
        <taxon>IRL clade</taxon>
        <taxon>Fabeae</taxon>
        <taxon>Vicia</taxon>
    </lineage>
</organism>
<protein>
    <recommendedName>
        <fullName evidence="3">C2H2-type domain-containing protein</fullName>
    </recommendedName>
</protein>
<feature type="region of interest" description="Disordered" evidence="2">
    <location>
        <begin position="45"/>
        <end position="71"/>
    </location>
</feature>
<keyword evidence="5" id="KW-1185">Reference proteome</keyword>
<dbReference type="PANTHER" id="PTHR46326">
    <property type="entry name" value="ZINC FINGER PROTEIN ZAT1-RELATED"/>
    <property type="match status" value="1"/>
</dbReference>
<dbReference type="PROSITE" id="PS50157">
    <property type="entry name" value="ZINC_FINGER_C2H2_2"/>
    <property type="match status" value="3"/>
</dbReference>
<dbReference type="InterPro" id="IPR044303">
    <property type="entry name" value="ZAT1/4/9"/>
</dbReference>
<dbReference type="Pfam" id="PF13912">
    <property type="entry name" value="zf-C2H2_6"/>
    <property type="match status" value="3"/>
</dbReference>